<evidence type="ECO:0000256" key="2">
    <source>
        <dbReference type="SAM" id="SignalP"/>
    </source>
</evidence>
<dbReference type="AlphaFoldDB" id="A0A917XKL1"/>
<feature type="region of interest" description="Disordered" evidence="1">
    <location>
        <begin position="58"/>
        <end position="81"/>
    </location>
</feature>
<evidence type="ECO:0000313" key="3">
    <source>
        <dbReference type="EMBL" id="GGN35133.1"/>
    </source>
</evidence>
<feature type="signal peptide" evidence="2">
    <location>
        <begin position="1"/>
        <end position="34"/>
    </location>
</feature>
<name>A0A917XKL1_9ACTN</name>
<protein>
    <recommendedName>
        <fullName evidence="5">Secreted protein</fullName>
    </recommendedName>
</protein>
<evidence type="ECO:0000256" key="1">
    <source>
        <dbReference type="SAM" id="MobiDB-lite"/>
    </source>
</evidence>
<feature type="chain" id="PRO_5036860908" description="Secreted protein" evidence="2">
    <location>
        <begin position="35"/>
        <end position="81"/>
    </location>
</feature>
<organism evidence="3 4">
    <name type="scientific">Streptomyces fuscichromogenes</name>
    <dbReference type="NCBI Taxonomy" id="1324013"/>
    <lineage>
        <taxon>Bacteria</taxon>
        <taxon>Bacillati</taxon>
        <taxon>Actinomycetota</taxon>
        <taxon>Actinomycetes</taxon>
        <taxon>Kitasatosporales</taxon>
        <taxon>Streptomycetaceae</taxon>
        <taxon>Streptomyces</taxon>
    </lineage>
</organism>
<proteinExistence type="predicted"/>
<evidence type="ECO:0008006" key="5">
    <source>
        <dbReference type="Google" id="ProtNLM"/>
    </source>
</evidence>
<dbReference type="EMBL" id="BMML01000023">
    <property type="protein sequence ID" value="GGN35133.1"/>
    <property type="molecule type" value="Genomic_DNA"/>
</dbReference>
<evidence type="ECO:0000313" key="4">
    <source>
        <dbReference type="Proteomes" id="UP000653411"/>
    </source>
</evidence>
<keyword evidence="4" id="KW-1185">Reference proteome</keyword>
<sequence length="81" mass="8279">MAPLLKHGRLRRAGALTVTTLAALAVMSHGPAAASASATGPHRGKAVKSAVSEVELTPCTVHSHPHAGPSQVHSHPVRPSR</sequence>
<dbReference type="RefSeq" id="WP_189267525.1">
    <property type="nucleotide sequence ID" value="NZ_BMML01000023.1"/>
</dbReference>
<keyword evidence="2" id="KW-0732">Signal</keyword>
<reference evidence="3" key="1">
    <citation type="journal article" date="2014" name="Int. J. Syst. Evol. Microbiol.">
        <title>Complete genome sequence of Corynebacterium casei LMG S-19264T (=DSM 44701T), isolated from a smear-ripened cheese.</title>
        <authorList>
            <consortium name="US DOE Joint Genome Institute (JGI-PGF)"/>
            <person name="Walter F."/>
            <person name="Albersmeier A."/>
            <person name="Kalinowski J."/>
            <person name="Ruckert C."/>
        </authorList>
    </citation>
    <scope>NUCLEOTIDE SEQUENCE</scope>
    <source>
        <strain evidence="3">CGMCC 4.7110</strain>
    </source>
</reference>
<feature type="region of interest" description="Disordered" evidence="1">
    <location>
        <begin position="32"/>
        <end position="51"/>
    </location>
</feature>
<dbReference type="Proteomes" id="UP000653411">
    <property type="component" value="Unassembled WGS sequence"/>
</dbReference>
<accession>A0A917XKL1</accession>
<comment type="caution">
    <text evidence="3">The sequence shown here is derived from an EMBL/GenBank/DDBJ whole genome shotgun (WGS) entry which is preliminary data.</text>
</comment>
<reference evidence="3" key="2">
    <citation type="submission" date="2020-09" db="EMBL/GenBank/DDBJ databases">
        <authorList>
            <person name="Sun Q."/>
            <person name="Zhou Y."/>
        </authorList>
    </citation>
    <scope>NUCLEOTIDE SEQUENCE</scope>
    <source>
        <strain evidence="3">CGMCC 4.7110</strain>
    </source>
</reference>
<gene>
    <name evidence="3" type="ORF">GCM10011578_076750</name>
</gene>